<dbReference type="EMBL" id="FWXO01000008">
    <property type="protein sequence ID" value="SMC87868.1"/>
    <property type="molecule type" value="Genomic_DNA"/>
</dbReference>
<keyword evidence="2" id="KW-1185">Reference proteome</keyword>
<evidence type="ECO:0000313" key="1">
    <source>
        <dbReference type="EMBL" id="SMC87868.1"/>
    </source>
</evidence>
<evidence type="ECO:0000313" key="2">
    <source>
        <dbReference type="Proteomes" id="UP000192360"/>
    </source>
</evidence>
<gene>
    <name evidence="1" type="ORF">SAMN05660703_3160</name>
</gene>
<protein>
    <submittedName>
        <fullName evidence="1">Uncharacterized protein</fullName>
    </submittedName>
</protein>
<dbReference type="AlphaFoldDB" id="A0A1W2CT79"/>
<sequence>MKFPLLYLMFSLHWTCLGQHSEVDLKPYFSESEIKDLNLIADFFQNEFCGTTDSTKFENCINTALPKLDDWEYKYLRKKISWKKQKKLYSKITDSTFNKIWAICNSTLLVSKPEYKHKTLCFNYNPIVIDFVKELGQSNGFLKYYAGVLEAVGGFNNINLISISIAEHPQEWDLKDRNIQIFLAIHYLTQNDMLKRDKKVGRLEKRHIRELNKKAKKTVPNKA</sequence>
<name>A0A1W2CT79_9FLAO</name>
<dbReference type="Proteomes" id="UP000192360">
    <property type="component" value="Unassembled WGS sequence"/>
</dbReference>
<dbReference type="OrthoDB" id="979576at2"/>
<organism evidence="1 2">
    <name type="scientific">Cellulophaga tyrosinoxydans</name>
    <dbReference type="NCBI Taxonomy" id="504486"/>
    <lineage>
        <taxon>Bacteria</taxon>
        <taxon>Pseudomonadati</taxon>
        <taxon>Bacteroidota</taxon>
        <taxon>Flavobacteriia</taxon>
        <taxon>Flavobacteriales</taxon>
        <taxon>Flavobacteriaceae</taxon>
        <taxon>Cellulophaga</taxon>
    </lineage>
</organism>
<accession>A0A1W2CT79</accession>
<reference evidence="1 2" key="1">
    <citation type="submission" date="2017-04" db="EMBL/GenBank/DDBJ databases">
        <authorList>
            <person name="Afonso C.L."/>
            <person name="Miller P.J."/>
            <person name="Scott M.A."/>
            <person name="Spackman E."/>
            <person name="Goraichik I."/>
            <person name="Dimitrov K.M."/>
            <person name="Suarez D.L."/>
            <person name="Swayne D.E."/>
        </authorList>
    </citation>
    <scope>NUCLEOTIDE SEQUENCE [LARGE SCALE GENOMIC DNA]</scope>
    <source>
        <strain evidence="1 2">DSM 21164</strain>
    </source>
</reference>
<dbReference type="STRING" id="504486.SAMN05660703_3160"/>
<dbReference type="RefSeq" id="WP_143312560.1">
    <property type="nucleotide sequence ID" value="NZ_FWXO01000008.1"/>
</dbReference>
<proteinExistence type="predicted"/>